<evidence type="ECO:0000256" key="3">
    <source>
        <dbReference type="ARBA" id="ARBA00022759"/>
    </source>
</evidence>
<dbReference type="EMBL" id="WBOT01000001">
    <property type="protein sequence ID" value="KAB2335358.1"/>
    <property type="molecule type" value="Genomic_DNA"/>
</dbReference>
<dbReference type="PANTHER" id="PTHR30636">
    <property type="entry name" value="UPF0701 PROTEIN YICC"/>
    <property type="match status" value="1"/>
</dbReference>
<dbReference type="GO" id="GO:0016787">
    <property type="term" value="F:hydrolase activity"/>
    <property type="evidence" value="ECO:0007669"/>
    <property type="project" value="UniProtKB-KW"/>
</dbReference>
<evidence type="ECO:0000256" key="5">
    <source>
        <dbReference type="ARBA" id="ARBA00035648"/>
    </source>
</evidence>
<comment type="caution">
    <text evidence="8">The sequence shown here is derived from an EMBL/GenBank/DDBJ whole genome shotgun (WGS) entry which is preliminary data.</text>
</comment>
<keyword evidence="2" id="KW-0540">Nuclease</keyword>
<name>A0A7V7RPU6_9BACI</name>
<keyword evidence="3" id="KW-0255">Endonuclease</keyword>
<sequence length="289" mass="33703">MVRSMTGFGRSKKEHDLFTITIEIKTVNHRFAEYMMRLPKQYVHFEEKVKKRLSKSIKRGRIEIFSAVTKEGDSAKDMVIDWPLLHQYYENMKKISEKYELPGLTVQDLMREEFLYIEESEVSTDEFEPLFIEAVEEACQQLVAMRMAEGEELKKDFLNLLSLLQSCVSQLKEYAPSVVLKYEERLKKKMQEYLSGELDESRIAAEAAIFADKSDINEELTRLQSHIHQFRQTLETEGSIGRKLDFLLQEMNREANTIGAKANDAHIASEVVEMKSLLEKMKEQVQNIE</sequence>
<comment type="similarity">
    <text evidence="5">Belongs to the YicC/YloC family.</text>
</comment>
<evidence type="ECO:0000256" key="1">
    <source>
        <dbReference type="ARBA" id="ARBA00001968"/>
    </source>
</evidence>
<evidence type="ECO:0000256" key="4">
    <source>
        <dbReference type="ARBA" id="ARBA00022801"/>
    </source>
</evidence>
<evidence type="ECO:0000256" key="2">
    <source>
        <dbReference type="ARBA" id="ARBA00022722"/>
    </source>
</evidence>
<dbReference type="OrthoDB" id="9771229at2"/>
<feature type="domain" description="Endoribonuclease YicC-like N-terminal" evidence="6">
    <location>
        <begin position="2"/>
        <end position="155"/>
    </location>
</feature>
<reference evidence="8 9" key="1">
    <citation type="journal article" date="2014" name="Arch. Microbiol.">
        <title>Bacillus mesophilum sp. nov., strain IITR-54T, a novel 4-chlorobiphenyl dechlorinating bacterium.</title>
        <authorList>
            <person name="Manickam N."/>
            <person name="Singh N.K."/>
            <person name="Bajaj A."/>
            <person name="Kumar R.M."/>
            <person name="Kaur G."/>
            <person name="Kaur N."/>
            <person name="Bala M."/>
            <person name="Kumar A."/>
            <person name="Mayilraj S."/>
        </authorList>
    </citation>
    <scope>NUCLEOTIDE SEQUENCE [LARGE SCALE GENOMIC DNA]</scope>
    <source>
        <strain evidence="8 9">IITR-54</strain>
    </source>
</reference>
<evidence type="ECO:0000313" key="9">
    <source>
        <dbReference type="Proteomes" id="UP000441354"/>
    </source>
</evidence>
<keyword evidence="4" id="KW-0378">Hydrolase</keyword>
<protein>
    <submittedName>
        <fullName evidence="8">YicC family protein</fullName>
    </submittedName>
</protein>
<dbReference type="AlphaFoldDB" id="A0A7V7RPU6"/>
<feature type="domain" description="Endoribonuclease YicC-like C-terminal" evidence="7">
    <location>
        <begin position="172"/>
        <end position="289"/>
    </location>
</feature>
<evidence type="ECO:0000313" key="8">
    <source>
        <dbReference type="EMBL" id="KAB2335358.1"/>
    </source>
</evidence>
<keyword evidence="9" id="KW-1185">Reference proteome</keyword>
<accession>A0A7V7RPU6</accession>
<evidence type="ECO:0000259" key="7">
    <source>
        <dbReference type="Pfam" id="PF08340"/>
    </source>
</evidence>
<dbReference type="Proteomes" id="UP000441354">
    <property type="component" value="Unassembled WGS sequence"/>
</dbReference>
<dbReference type="InterPro" id="IPR005229">
    <property type="entry name" value="YicC/YloC-like"/>
</dbReference>
<organism evidence="8 9">
    <name type="scientific">Bacillus mesophilum</name>
    <dbReference type="NCBI Taxonomy" id="1071718"/>
    <lineage>
        <taxon>Bacteria</taxon>
        <taxon>Bacillati</taxon>
        <taxon>Bacillota</taxon>
        <taxon>Bacilli</taxon>
        <taxon>Bacillales</taxon>
        <taxon>Bacillaceae</taxon>
        <taxon>Bacillus</taxon>
    </lineage>
</organism>
<comment type="cofactor">
    <cofactor evidence="1">
        <name>a divalent metal cation</name>
        <dbReference type="ChEBI" id="CHEBI:60240"/>
    </cofactor>
</comment>
<dbReference type="GO" id="GO:0004521">
    <property type="term" value="F:RNA endonuclease activity"/>
    <property type="evidence" value="ECO:0007669"/>
    <property type="project" value="InterPro"/>
</dbReference>
<evidence type="ECO:0000259" key="6">
    <source>
        <dbReference type="Pfam" id="PF03755"/>
    </source>
</evidence>
<dbReference type="NCBIfam" id="TIGR00255">
    <property type="entry name" value="YicC/YloC family endoribonuclease"/>
    <property type="match status" value="1"/>
</dbReference>
<dbReference type="PANTHER" id="PTHR30636:SF3">
    <property type="entry name" value="UPF0701 PROTEIN YICC"/>
    <property type="match status" value="1"/>
</dbReference>
<proteinExistence type="inferred from homology"/>
<dbReference type="RefSeq" id="WP_151572017.1">
    <property type="nucleotide sequence ID" value="NZ_WBOT01000001.1"/>
</dbReference>
<gene>
    <name evidence="8" type="ORF">F7732_01950</name>
</gene>
<dbReference type="InterPro" id="IPR013527">
    <property type="entry name" value="YicC-like_N"/>
</dbReference>
<dbReference type="Pfam" id="PF03755">
    <property type="entry name" value="YicC-like_N"/>
    <property type="match status" value="1"/>
</dbReference>
<dbReference type="InterPro" id="IPR013551">
    <property type="entry name" value="YicC-like_C"/>
</dbReference>
<dbReference type="Pfam" id="PF08340">
    <property type="entry name" value="YicC-like_C"/>
    <property type="match status" value="1"/>
</dbReference>